<name>A0A8J5TGN4_ZIZPA</name>
<sequence>MKDTSSEASEAELAGSSCGASSVVGVGTDPSRSIELSLTLTTISLAVEVMGNMPLPHHGSSICTGSEIFGKVERGRRMEDSVGDDDTGKEASCAKGNVVSSKTTSRDI</sequence>
<accession>A0A8J5TGN4</accession>
<evidence type="ECO:0000256" key="1">
    <source>
        <dbReference type="SAM" id="MobiDB-lite"/>
    </source>
</evidence>
<feature type="region of interest" description="Disordered" evidence="1">
    <location>
        <begin position="1"/>
        <end position="31"/>
    </location>
</feature>
<feature type="compositionally biased region" description="Polar residues" evidence="1">
    <location>
        <begin position="98"/>
        <end position="108"/>
    </location>
</feature>
<feature type="region of interest" description="Disordered" evidence="1">
    <location>
        <begin position="74"/>
        <end position="108"/>
    </location>
</feature>
<dbReference type="EMBL" id="JAAALK010000084">
    <property type="protein sequence ID" value="KAG8083740.1"/>
    <property type="molecule type" value="Genomic_DNA"/>
</dbReference>
<dbReference type="Proteomes" id="UP000729402">
    <property type="component" value="Unassembled WGS sequence"/>
</dbReference>
<evidence type="ECO:0000313" key="3">
    <source>
        <dbReference type="EMBL" id="KAG8083741.1"/>
    </source>
</evidence>
<protein>
    <submittedName>
        <fullName evidence="2">Uncharacterized protein</fullName>
    </submittedName>
</protein>
<reference evidence="2" key="2">
    <citation type="submission" date="2021-02" db="EMBL/GenBank/DDBJ databases">
        <authorList>
            <person name="Kimball J.A."/>
            <person name="Haas M.W."/>
            <person name="Macchietto M."/>
            <person name="Kono T."/>
            <person name="Duquette J."/>
            <person name="Shao M."/>
        </authorList>
    </citation>
    <scope>NUCLEOTIDE SEQUENCE</scope>
    <source>
        <tissue evidence="2">Fresh leaf tissue</tissue>
    </source>
</reference>
<dbReference type="EMBL" id="JAAALK010000084">
    <property type="protein sequence ID" value="KAG8083741.1"/>
    <property type="molecule type" value="Genomic_DNA"/>
</dbReference>
<reference evidence="2" key="1">
    <citation type="journal article" date="2021" name="bioRxiv">
        <title>Whole Genome Assembly and Annotation of Northern Wild Rice, Zizania palustris L., Supports a Whole Genome Duplication in the Zizania Genus.</title>
        <authorList>
            <person name="Haas M."/>
            <person name="Kono T."/>
            <person name="Macchietto M."/>
            <person name="Millas R."/>
            <person name="McGilp L."/>
            <person name="Shao M."/>
            <person name="Duquette J."/>
            <person name="Hirsch C.N."/>
            <person name="Kimball J."/>
        </authorList>
    </citation>
    <scope>NUCLEOTIDE SEQUENCE</scope>
    <source>
        <tissue evidence="2">Fresh leaf tissue</tissue>
    </source>
</reference>
<keyword evidence="4" id="KW-1185">Reference proteome</keyword>
<proteinExistence type="predicted"/>
<evidence type="ECO:0000313" key="2">
    <source>
        <dbReference type="EMBL" id="KAG8083740.1"/>
    </source>
</evidence>
<dbReference type="AlphaFoldDB" id="A0A8J5TGN4"/>
<organism evidence="2 4">
    <name type="scientific">Zizania palustris</name>
    <name type="common">Northern wild rice</name>
    <dbReference type="NCBI Taxonomy" id="103762"/>
    <lineage>
        <taxon>Eukaryota</taxon>
        <taxon>Viridiplantae</taxon>
        <taxon>Streptophyta</taxon>
        <taxon>Embryophyta</taxon>
        <taxon>Tracheophyta</taxon>
        <taxon>Spermatophyta</taxon>
        <taxon>Magnoliopsida</taxon>
        <taxon>Liliopsida</taxon>
        <taxon>Poales</taxon>
        <taxon>Poaceae</taxon>
        <taxon>BOP clade</taxon>
        <taxon>Oryzoideae</taxon>
        <taxon>Oryzeae</taxon>
        <taxon>Zizaniinae</taxon>
        <taxon>Zizania</taxon>
    </lineage>
</organism>
<evidence type="ECO:0000313" key="4">
    <source>
        <dbReference type="Proteomes" id="UP000729402"/>
    </source>
</evidence>
<gene>
    <name evidence="2" type="ORF">GUJ93_ZPchr0016g2499</name>
    <name evidence="3" type="ORF">GUJ93_ZPchr0016g2554</name>
</gene>
<comment type="caution">
    <text evidence="2">The sequence shown here is derived from an EMBL/GenBank/DDBJ whole genome shotgun (WGS) entry which is preliminary data.</text>
</comment>